<comment type="subunit">
    <text evidence="4">Homodimer.</text>
</comment>
<feature type="region of interest" description="Disordered" evidence="7">
    <location>
        <begin position="1"/>
        <end position="33"/>
    </location>
</feature>
<evidence type="ECO:0000256" key="7">
    <source>
        <dbReference type="SAM" id="MobiDB-lite"/>
    </source>
</evidence>
<dbReference type="GO" id="GO:0042803">
    <property type="term" value="F:protein homodimerization activity"/>
    <property type="evidence" value="ECO:0007669"/>
    <property type="project" value="InterPro"/>
</dbReference>
<evidence type="ECO:0000256" key="6">
    <source>
        <dbReference type="SAM" id="Coils"/>
    </source>
</evidence>
<dbReference type="GO" id="GO:0051082">
    <property type="term" value="F:unfolded protein binding"/>
    <property type="evidence" value="ECO:0007669"/>
    <property type="project" value="TreeGrafter"/>
</dbReference>
<evidence type="ECO:0000256" key="3">
    <source>
        <dbReference type="ARBA" id="ARBA00023186"/>
    </source>
</evidence>
<keyword evidence="6" id="KW-0175">Coiled coil</keyword>
<dbReference type="GO" id="GO:0051087">
    <property type="term" value="F:protein-folding chaperone binding"/>
    <property type="evidence" value="ECO:0007669"/>
    <property type="project" value="InterPro"/>
</dbReference>
<dbReference type="InterPro" id="IPR009012">
    <property type="entry name" value="GrpE_head"/>
</dbReference>
<dbReference type="CDD" id="cd00446">
    <property type="entry name" value="GrpE"/>
    <property type="match status" value="1"/>
</dbReference>
<comment type="function">
    <text evidence="4">Participates actively in the response to hyperosmotic and heat shock by preventing the aggregation of stress-denatured proteins, in association with DnaK and GrpE. It is the nucleotide exchange factor for DnaK and may function as a thermosensor. Unfolded proteins bind initially to DnaJ; upon interaction with the DnaJ-bound protein, DnaK hydrolyzes its bound ATP, resulting in the formation of a stable complex. GrpE releases ADP from DnaK; ATP binding to DnaK triggers the release of the substrate protein, thus completing the reaction cycle. Several rounds of ATP-dependent interactions between DnaJ, DnaK and GrpE are required for fully efficient folding.</text>
</comment>
<dbReference type="SUPFAM" id="SSF58014">
    <property type="entry name" value="Coiled-coil domain of nucleotide exchange factor GrpE"/>
    <property type="match status" value="1"/>
</dbReference>
<evidence type="ECO:0000256" key="1">
    <source>
        <dbReference type="ARBA" id="ARBA00009054"/>
    </source>
</evidence>
<dbReference type="Pfam" id="PF01025">
    <property type="entry name" value="GrpE"/>
    <property type="match status" value="1"/>
</dbReference>
<protein>
    <recommendedName>
        <fullName evidence="4">Protein GrpE</fullName>
    </recommendedName>
    <alternativeName>
        <fullName evidence="4">HSP-70 cofactor</fullName>
    </alternativeName>
</protein>
<evidence type="ECO:0000313" key="9">
    <source>
        <dbReference type="Proteomes" id="UP000600101"/>
    </source>
</evidence>
<dbReference type="Gene3D" id="3.90.20.20">
    <property type="match status" value="1"/>
</dbReference>
<organism evidence="8 9">
    <name type="scientific">Siccirubricoccus deserti</name>
    <dbReference type="NCBI Taxonomy" id="2013562"/>
    <lineage>
        <taxon>Bacteria</taxon>
        <taxon>Pseudomonadati</taxon>
        <taxon>Pseudomonadota</taxon>
        <taxon>Alphaproteobacteria</taxon>
        <taxon>Acetobacterales</taxon>
        <taxon>Roseomonadaceae</taxon>
        <taxon>Siccirubricoccus</taxon>
    </lineage>
</organism>
<dbReference type="InterPro" id="IPR013805">
    <property type="entry name" value="GrpE_CC"/>
</dbReference>
<dbReference type="GO" id="GO:0006457">
    <property type="term" value="P:protein folding"/>
    <property type="evidence" value="ECO:0007669"/>
    <property type="project" value="InterPro"/>
</dbReference>
<gene>
    <name evidence="4 8" type="primary">grpE</name>
    <name evidence="8" type="ORF">H7965_03970</name>
</gene>
<comment type="similarity">
    <text evidence="1 4 5">Belongs to the GrpE family.</text>
</comment>
<dbReference type="EMBL" id="JACOMF010000003">
    <property type="protein sequence ID" value="MBC4014473.1"/>
    <property type="molecule type" value="Genomic_DNA"/>
</dbReference>
<dbReference type="Proteomes" id="UP000600101">
    <property type="component" value="Unassembled WGS sequence"/>
</dbReference>
<keyword evidence="4" id="KW-0963">Cytoplasm</keyword>
<evidence type="ECO:0000313" key="8">
    <source>
        <dbReference type="EMBL" id="MBC4014473.1"/>
    </source>
</evidence>
<dbReference type="PANTHER" id="PTHR21237">
    <property type="entry name" value="GRPE PROTEIN"/>
    <property type="match status" value="1"/>
</dbReference>
<name>A0A9X0UCJ6_9PROT</name>
<dbReference type="GO" id="GO:0005737">
    <property type="term" value="C:cytoplasm"/>
    <property type="evidence" value="ECO:0007669"/>
    <property type="project" value="UniProtKB-SubCell"/>
</dbReference>
<dbReference type="HAMAP" id="MF_01151">
    <property type="entry name" value="GrpE"/>
    <property type="match status" value="1"/>
</dbReference>
<dbReference type="PRINTS" id="PR00773">
    <property type="entry name" value="GRPEPROTEIN"/>
</dbReference>
<comment type="caution">
    <text evidence="8">The sequence shown here is derived from an EMBL/GenBank/DDBJ whole genome shotgun (WGS) entry which is preliminary data.</text>
</comment>
<dbReference type="PANTHER" id="PTHR21237:SF23">
    <property type="entry name" value="GRPE PROTEIN HOMOLOG, MITOCHONDRIAL"/>
    <property type="match status" value="1"/>
</dbReference>
<evidence type="ECO:0000256" key="4">
    <source>
        <dbReference type="HAMAP-Rule" id="MF_01151"/>
    </source>
</evidence>
<proteinExistence type="inferred from homology"/>
<keyword evidence="2 4" id="KW-0346">Stress response</keyword>
<evidence type="ECO:0000256" key="2">
    <source>
        <dbReference type="ARBA" id="ARBA00023016"/>
    </source>
</evidence>
<keyword evidence="9" id="KW-1185">Reference proteome</keyword>
<sequence>MQETMSDPAEQLPDIPGAEPPPEAPQDAAPQTDAERIAALEAEVQQLRDRWLRSEAEMQNLRSRTQREVADARQYAIQKFAGDVVEAAQNLRRGLDALPPQQEGEPELLTKLREGFEGVERSFLGVLERNGIARKDAQGQPFDPELHQAMAEQPAPEGVAPGTVIQAWTPAWTLNGRLLKPAMVVVAAGGGTQSK</sequence>
<keyword evidence="3 4" id="KW-0143">Chaperone</keyword>
<dbReference type="InterPro" id="IPR000740">
    <property type="entry name" value="GrpE"/>
</dbReference>
<accession>A0A9X0UCJ6</accession>
<dbReference type="Gene3D" id="2.30.22.10">
    <property type="entry name" value="Head domain of nucleotide exchange factor GrpE"/>
    <property type="match status" value="1"/>
</dbReference>
<dbReference type="SUPFAM" id="SSF51064">
    <property type="entry name" value="Head domain of nucleotide exchange factor GrpE"/>
    <property type="match status" value="1"/>
</dbReference>
<feature type="coiled-coil region" evidence="6">
    <location>
        <begin position="37"/>
        <end position="64"/>
    </location>
</feature>
<dbReference type="GO" id="GO:0000774">
    <property type="term" value="F:adenyl-nucleotide exchange factor activity"/>
    <property type="evidence" value="ECO:0007669"/>
    <property type="project" value="InterPro"/>
</dbReference>
<comment type="subcellular location">
    <subcellularLocation>
        <location evidence="4">Cytoplasm</location>
    </subcellularLocation>
</comment>
<evidence type="ECO:0000256" key="5">
    <source>
        <dbReference type="RuleBase" id="RU004478"/>
    </source>
</evidence>
<reference evidence="8" key="1">
    <citation type="submission" date="2020-08" db="EMBL/GenBank/DDBJ databases">
        <authorList>
            <person name="Hu Y."/>
            <person name="Nguyen S.V."/>
            <person name="Li F."/>
            <person name="Fanning S."/>
        </authorList>
    </citation>
    <scope>NUCLEOTIDE SEQUENCE</scope>
    <source>
        <strain evidence="8">SYSU D8009</strain>
    </source>
</reference>
<dbReference type="AlphaFoldDB" id="A0A9X0UCJ6"/>